<sequence length="247" mass="28197">SLSLSLCLLNANSRGLLLTRLPHSQSHHVFQSVRRNLQTRSRVFGQPLQTVYLPVDRECDHCSGYQADLRDRPAVYRLDALPSARDAIHSPRVWLFHRPASLHPTHGGELLRLHGSHADLPCNNDLCRLQRPSTAQQNTRRSDEVRDEPEEQSHHRWHFLRRVHPVGRNHSVHLLRHQATSRGFHVLDRGGKEQSEERIVAAQHGSVRGLEIVESQQELDKVVQVGGAEQSTKLRCSLDSKQEDESR</sequence>
<dbReference type="AlphaFoldDB" id="A0AAV5SPN7"/>
<gene>
    <name evidence="2" type="ORF">PENTCL1PPCAC_4264</name>
</gene>
<evidence type="ECO:0008006" key="4">
    <source>
        <dbReference type="Google" id="ProtNLM"/>
    </source>
</evidence>
<evidence type="ECO:0000313" key="2">
    <source>
        <dbReference type="EMBL" id="GMS82089.1"/>
    </source>
</evidence>
<proteinExistence type="predicted"/>
<comment type="caution">
    <text evidence="2">The sequence shown here is derived from an EMBL/GenBank/DDBJ whole genome shotgun (WGS) entry which is preliminary data.</text>
</comment>
<organism evidence="2 3">
    <name type="scientific">Pristionchus entomophagus</name>
    <dbReference type="NCBI Taxonomy" id="358040"/>
    <lineage>
        <taxon>Eukaryota</taxon>
        <taxon>Metazoa</taxon>
        <taxon>Ecdysozoa</taxon>
        <taxon>Nematoda</taxon>
        <taxon>Chromadorea</taxon>
        <taxon>Rhabditida</taxon>
        <taxon>Rhabditina</taxon>
        <taxon>Diplogasteromorpha</taxon>
        <taxon>Diplogasteroidea</taxon>
        <taxon>Neodiplogasteridae</taxon>
        <taxon>Pristionchus</taxon>
    </lineage>
</organism>
<dbReference type="EMBL" id="BTSX01000001">
    <property type="protein sequence ID" value="GMS82089.1"/>
    <property type="molecule type" value="Genomic_DNA"/>
</dbReference>
<evidence type="ECO:0000256" key="1">
    <source>
        <dbReference type="SAM" id="MobiDB-lite"/>
    </source>
</evidence>
<reference evidence="2" key="1">
    <citation type="submission" date="2023-10" db="EMBL/GenBank/DDBJ databases">
        <title>Genome assembly of Pristionchus species.</title>
        <authorList>
            <person name="Yoshida K."/>
            <person name="Sommer R.J."/>
        </authorList>
    </citation>
    <scope>NUCLEOTIDE SEQUENCE</scope>
    <source>
        <strain evidence="2">RS0144</strain>
    </source>
</reference>
<feature type="non-terminal residue" evidence="2">
    <location>
        <position position="1"/>
    </location>
</feature>
<feature type="region of interest" description="Disordered" evidence="1">
    <location>
        <begin position="130"/>
        <end position="153"/>
    </location>
</feature>
<name>A0AAV5SPN7_9BILA</name>
<keyword evidence="3" id="KW-1185">Reference proteome</keyword>
<accession>A0AAV5SPN7</accession>
<protein>
    <recommendedName>
        <fullName evidence="4">Ribosomal protein</fullName>
    </recommendedName>
</protein>
<dbReference type="Proteomes" id="UP001432027">
    <property type="component" value="Unassembled WGS sequence"/>
</dbReference>
<evidence type="ECO:0000313" key="3">
    <source>
        <dbReference type="Proteomes" id="UP001432027"/>
    </source>
</evidence>